<accession>A0A4Y7KK04</accession>
<keyword evidence="4" id="KW-1185">Reference proteome</keyword>
<organism evidence="3 4">
    <name type="scientific">Papaver somniferum</name>
    <name type="common">Opium poppy</name>
    <dbReference type="NCBI Taxonomy" id="3469"/>
    <lineage>
        <taxon>Eukaryota</taxon>
        <taxon>Viridiplantae</taxon>
        <taxon>Streptophyta</taxon>
        <taxon>Embryophyta</taxon>
        <taxon>Tracheophyta</taxon>
        <taxon>Spermatophyta</taxon>
        <taxon>Magnoliopsida</taxon>
        <taxon>Ranunculales</taxon>
        <taxon>Papaveraceae</taxon>
        <taxon>Papaveroideae</taxon>
        <taxon>Papaver</taxon>
    </lineage>
</organism>
<evidence type="ECO:0000256" key="2">
    <source>
        <dbReference type="SAM" id="Phobius"/>
    </source>
</evidence>
<sequence>MEDEFQWDSLRNFDILLALLYLLTISVSCLNSSNHSSSSCNHSASNDGGTKCTRNVMMDGLSRLGLA</sequence>
<feature type="region of interest" description="Disordered" evidence="1">
    <location>
        <begin position="31"/>
        <end position="52"/>
    </location>
</feature>
<keyword evidence="2" id="KW-0812">Transmembrane</keyword>
<evidence type="ECO:0000256" key="1">
    <source>
        <dbReference type="SAM" id="MobiDB-lite"/>
    </source>
</evidence>
<proteinExistence type="predicted"/>
<protein>
    <submittedName>
        <fullName evidence="3">Uncharacterized protein</fullName>
    </submittedName>
</protein>
<dbReference type="AlphaFoldDB" id="A0A4Y7KK04"/>
<keyword evidence="2" id="KW-1133">Transmembrane helix</keyword>
<keyword evidence="2" id="KW-0472">Membrane</keyword>
<dbReference type="EMBL" id="CM010722">
    <property type="protein sequence ID" value="RZC73674.1"/>
    <property type="molecule type" value="Genomic_DNA"/>
</dbReference>
<gene>
    <name evidence="3" type="ORF">C5167_049148</name>
</gene>
<feature type="compositionally biased region" description="Low complexity" evidence="1">
    <location>
        <begin position="31"/>
        <end position="46"/>
    </location>
</feature>
<feature type="transmembrane region" description="Helical" evidence="2">
    <location>
        <begin position="12"/>
        <end position="30"/>
    </location>
</feature>
<name>A0A4Y7KK04_PAPSO</name>
<reference evidence="3 4" key="1">
    <citation type="journal article" date="2018" name="Science">
        <title>The opium poppy genome and morphinan production.</title>
        <authorList>
            <person name="Guo L."/>
            <person name="Winzer T."/>
            <person name="Yang X."/>
            <person name="Li Y."/>
            <person name="Ning Z."/>
            <person name="He Z."/>
            <person name="Teodor R."/>
            <person name="Lu Y."/>
            <person name="Bowser T.A."/>
            <person name="Graham I.A."/>
            <person name="Ye K."/>
        </authorList>
    </citation>
    <scope>NUCLEOTIDE SEQUENCE [LARGE SCALE GENOMIC DNA]</scope>
    <source>
        <strain evidence="4">cv. HN1</strain>
        <tissue evidence="3">Leaves</tissue>
    </source>
</reference>
<evidence type="ECO:0000313" key="3">
    <source>
        <dbReference type="EMBL" id="RZC73674.1"/>
    </source>
</evidence>
<dbReference type="Gramene" id="RZC73674">
    <property type="protein sequence ID" value="RZC73674"/>
    <property type="gene ID" value="C5167_049148"/>
</dbReference>
<dbReference type="Proteomes" id="UP000316621">
    <property type="component" value="Chromosome 8"/>
</dbReference>
<evidence type="ECO:0000313" key="4">
    <source>
        <dbReference type="Proteomes" id="UP000316621"/>
    </source>
</evidence>